<evidence type="ECO:0000256" key="1">
    <source>
        <dbReference type="ARBA" id="ARBA00004370"/>
    </source>
</evidence>
<gene>
    <name evidence="6" type="ORF">RM544_00135</name>
</gene>
<dbReference type="GO" id="GO:0016020">
    <property type="term" value="C:membrane"/>
    <property type="evidence" value="ECO:0007669"/>
    <property type="project" value="UniProtKB-SubCell"/>
</dbReference>
<feature type="transmembrane region" description="Helical" evidence="5">
    <location>
        <begin position="75"/>
        <end position="96"/>
    </location>
</feature>
<protein>
    <submittedName>
        <fullName evidence="6">MAPEG family protein</fullName>
    </submittedName>
</protein>
<dbReference type="Proteomes" id="UP001249020">
    <property type="component" value="Unassembled WGS sequence"/>
</dbReference>
<evidence type="ECO:0000313" key="7">
    <source>
        <dbReference type="Proteomes" id="UP001249020"/>
    </source>
</evidence>
<organism evidence="6 7">
    <name type="scientific">Brumicola blandensis</name>
    <dbReference type="NCBI Taxonomy" id="3075611"/>
    <lineage>
        <taxon>Bacteria</taxon>
        <taxon>Pseudomonadati</taxon>
        <taxon>Pseudomonadota</taxon>
        <taxon>Gammaproteobacteria</taxon>
        <taxon>Alteromonadales</taxon>
        <taxon>Alteromonadaceae</taxon>
        <taxon>Brumicola</taxon>
    </lineage>
</organism>
<reference evidence="6 7" key="1">
    <citation type="submission" date="2023-09" db="EMBL/GenBank/DDBJ databases">
        <authorList>
            <person name="Rey-Velasco X."/>
        </authorList>
    </citation>
    <scope>NUCLEOTIDE SEQUENCE [LARGE SCALE GENOMIC DNA]</scope>
    <source>
        <strain evidence="6 7">W409</strain>
    </source>
</reference>
<dbReference type="PANTHER" id="PTHR35814">
    <property type="match status" value="1"/>
</dbReference>
<dbReference type="AlphaFoldDB" id="A0AAW8QWP0"/>
<evidence type="ECO:0000313" key="6">
    <source>
        <dbReference type="EMBL" id="MDT0580939.1"/>
    </source>
</evidence>
<accession>A0AAW8QWP0</accession>
<dbReference type="SUPFAM" id="SSF161084">
    <property type="entry name" value="MAPEG domain-like"/>
    <property type="match status" value="1"/>
</dbReference>
<dbReference type="Gene3D" id="1.20.120.550">
    <property type="entry name" value="Membrane associated eicosanoid/glutathione metabolism-like domain"/>
    <property type="match status" value="1"/>
</dbReference>
<evidence type="ECO:0000256" key="5">
    <source>
        <dbReference type="SAM" id="Phobius"/>
    </source>
</evidence>
<evidence type="ECO:0000256" key="4">
    <source>
        <dbReference type="ARBA" id="ARBA00023136"/>
    </source>
</evidence>
<name>A0AAW8QWP0_9ALTE</name>
<dbReference type="PANTHER" id="PTHR35814:SF1">
    <property type="entry name" value="GLUTATHIONE S-TRANSFERASE-RELATED"/>
    <property type="match status" value="1"/>
</dbReference>
<dbReference type="InterPro" id="IPR023352">
    <property type="entry name" value="MAPEG-like_dom_sf"/>
</dbReference>
<keyword evidence="4 5" id="KW-0472">Membrane</keyword>
<dbReference type="InterPro" id="IPR001129">
    <property type="entry name" value="Membr-assoc_MAPEG"/>
</dbReference>
<dbReference type="EMBL" id="JAVRIE010000001">
    <property type="protein sequence ID" value="MDT0580939.1"/>
    <property type="molecule type" value="Genomic_DNA"/>
</dbReference>
<feature type="transmembrane region" description="Helical" evidence="5">
    <location>
        <begin position="108"/>
        <end position="128"/>
    </location>
</feature>
<evidence type="ECO:0000256" key="2">
    <source>
        <dbReference type="ARBA" id="ARBA00022692"/>
    </source>
</evidence>
<keyword evidence="7" id="KW-1185">Reference proteome</keyword>
<feature type="transmembrane region" description="Helical" evidence="5">
    <location>
        <begin position="6"/>
        <end position="25"/>
    </location>
</feature>
<keyword evidence="2 5" id="KW-0812">Transmembrane</keyword>
<sequence length="132" mass="14301">MNLQITGLYAGLLGLFFLFLSFQVVKARRRNAISLGDGNIDDLQKAIRAHANFAEYAPLCLILLAIGELTSFADVFLHICGALLLYGRIAHAFGLITKSGPSWGRVSGMLATFASLLALSVWNIFVVVSKTL</sequence>
<comment type="caution">
    <text evidence="6">The sequence shown here is derived from an EMBL/GenBank/DDBJ whole genome shotgun (WGS) entry which is preliminary data.</text>
</comment>
<comment type="subcellular location">
    <subcellularLocation>
        <location evidence="1">Membrane</location>
    </subcellularLocation>
</comment>
<proteinExistence type="predicted"/>
<dbReference type="Pfam" id="PF01124">
    <property type="entry name" value="MAPEG"/>
    <property type="match status" value="1"/>
</dbReference>
<dbReference type="RefSeq" id="WP_311359756.1">
    <property type="nucleotide sequence ID" value="NZ_JAVRIE010000001.1"/>
</dbReference>
<keyword evidence="3 5" id="KW-1133">Transmembrane helix</keyword>
<evidence type="ECO:0000256" key="3">
    <source>
        <dbReference type="ARBA" id="ARBA00022989"/>
    </source>
</evidence>